<feature type="region of interest" description="Disordered" evidence="1">
    <location>
        <begin position="31"/>
        <end position="52"/>
    </location>
</feature>
<dbReference type="PROSITE" id="PS50174">
    <property type="entry name" value="G_PATCH"/>
    <property type="match status" value="1"/>
</dbReference>
<evidence type="ECO:0000313" key="3">
    <source>
        <dbReference type="EMBL" id="OIT34657.1"/>
    </source>
</evidence>
<feature type="non-terminal residue" evidence="3">
    <location>
        <position position="1"/>
    </location>
</feature>
<organism evidence="3 4">
    <name type="scientific">Nicotiana attenuata</name>
    <name type="common">Coyote tobacco</name>
    <dbReference type="NCBI Taxonomy" id="49451"/>
    <lineage>
        <taxon>Eukaryota</taxon>
        <taxon>Viridiplantae</taxon>
        <taxon>Streptophyta</taxon>
        <taxon>Embryophyta</taxon>
        <taxon>Tracheophyta</taxon>
        <taxon>Spermatophyta</taxon>
        <taxon>Magnoliopsida</taxon>
        <taxon>eudicotyledons</taxon>
        <taxon>Gunneridae</taxon>
        <taxon>Pentapetalae</taxon>
        <taxon>asterids</taxon>
        <taxon>lamiids</taxon>
        <taxon>Solanales</taxon>
        <taxon>Solanaceae</taxon>
        <taxon>Nicotianoideae</taxon>
        <taxon>Nicotianeae</taxon>
        <taxon>Nicotiana</taxon>
    </lineage>
</organism>
<accession>A0A314L019</accession>
<protein>
    <recommendedName>
        <fullName evidence="2">G-patch domain-containing protein</fullName>
    </recommendedName>
</protein>
<keyword evidence="4" id="KW-1185">Reference proteome</keyword>
<dbReference type="InterPro" id="IPR000467">
    <property type="entry name" value="G_patch_dom"/>
</dbReference>
<dbReference type="Gramene" id="OIT34657">
    <property type="protein sequence ID" value="OIT34657"/>
    <property type="gene ID" value="A4A49_63693"/>
</dbReference>
<feature type="domain" description="G-patch" evidence="2">
    <location>
        <begin position="1"/>
        <end position="41"/>
    </location>
</feature>
<dbReference type="AlphaFoldDB" id="A0A314L019"/>
<dbReference type="Proteomes" id="UP000187609">
    <property type="component" value="Unassembled WGS sequence"/>
</dbReference>
<reference evidence="3" key="1">
    <citation type="submission" date="2016-11" db="EMBL/GenBank/DDBJ databases">
        <title>The genome of Nicotiana attenuata.</title>
        <authorList>
            <person name="Xu S."/>
            <person name="Brockmoeller T."/>
            <person name="Gaquerel E."/>
            <person name="Navarro A."/>
            <person name="Kuhl H."/>
            <person name="Gase K."/>
            <person name="Ling Z."/>
            <person name="Zhou W."/>
            <person name="Kreitzer C."/>
            <person name="Stanke M."/>
            <person name="Tang H."/>
            <person name="Lyons E."/>
            <person name="Pandey P."/>
            <person name="Pandey S.P."/>
            <person name="Timmermann B."/>
            <person name="Baldwin I.T."/>
        </authorList>
    </citation>
    <scope>NUCLEOTIDE SEQUENCE [LARGE SCALE GENOMIC DNA]</scope>
    <source>
        <strain evidence="3">UT</strain>
    </source>
</reference>
<evidence type="ECO:0000259" key="2">
    <source>
        <dbReference type="PROSITE" id="PS50174"/>
    </source>
</evidence>
<evidence type="ECO:0000313" key="4">
    <source>
        <dbReference type="Proteomes" id="UP000187609"/>
    </source>
</evidence>
<dbReference type="EMBL" id="MJEQ01000674">
    <property type="protein sequence ID" value="OIT34657.1"/>
    <property type="molecule type" value="Genomic_DNA"/>
</dbReference>
<comment type="caution">
    <text evidence="3">The sequence shown here is derived from an EMBL/GenBank/DDBJ whole genome shotgun (WGS) entry which is preliminary data.</text>
</comment>
<evidence type="ECO:0000256" key="1">
    <source>
        <dbReference type="SAM" id="MobiDB-lite"/>
    </source>
</evidence>
<dbReference type="GO" id="GO:0003676">
    <property type="term" value="F:nucleic acid binding"/>
    <property type="evidence" value="ECO:0007669"/>
    <property type="project" value="InterPro"/>
</dbReference>
<sequence>SEMLKNGFEPGRRLGARLHGIVEPIQLPGQNNTFGLGYEPTPKKSLGGSSQEEMSHFTIHKLDGDAEDDLIEGVRNLFIADCNMILKDCTETLTIFDAAPGDALNNWTCTPSPVRRESW</sequence>
<name>A0A314L019_NICAT</name>
<proteinExistence type="predicted"/>
<gene>
    <name evidence="3" type="ORF">A4A49_63693</name>
</gene>